<organism evidence="1 2">
    <name type="scientific">candidate division MSBL1 archaeon SCGC-AAA259E17</name>
    <dbReference type="NCBI Taxonomy" id="1698263"/>
    <lineage>
        <taxon>Archaea</taxon>
        <taxon>Methanobacteriati</taxon>
        <taxon>Methanobacteriota</taxon>
        <taxon>candidate division MSBL1</taxon>
    </lineage>
</organism>
<keyword evidence="2" id="KW-1185">Reference proteome</keyword>
<gene>
    <name evidence="1" type="ORF">AKJ64_01160</name>
</gene>
<dbReference type="EMBL" id="LHXN01000012">
    <property type="protein sequence ID" value="KXA93206.1"/>
    <property type="molecule type" value="Genomic_DNA"/>
</dbReference>
<dbReference type="AlphaFoldDB" id="A0A133UGI0"/>
<dbReference type="Proteomes" id="UP000070373">
    <property type="component" value="Unassembled WGS sequence"/>
</dbReference>
<name>A0A133UGI0_9EURY</name>
<protein>
    <submittedName>
        <fullName evidence="1">Uncharacterized protein</fullName>
    </submittedName>
</protein>
<proteinExistence type="predicted"/>
<evidence type="ECO:0000313" key="2">
    <source>
        <dbReference type="Proteomes" id="UP000070373"/>
    </source>
</evidence>
<evidence type="ECO:0000313" key="1">
    <source>
        <dbReference type="EMBL" id="KXA93206.1"/>
    </source>
</evidence>
<accession>A0A133UGI0</accession>
<sequence length="80" mass="8880">MSRDIVQISVPRDLREKLKGVKSSEGEAYYDVIEDVPRVRSTARGLGETGAGICLVGGIEMLWSPREGRSRWISCGTNRK</sequence>
<comment type="caution">
    <text evidence="1">The sequence shown here is derived from an EMBL/GenBank/DDBJ whole genome shotgun (WGS) entry which is preliminary data.</text>
</comment>
<reference evidence="1 2" key="1">
    <citation type="journal article" date="2016" name="Sci. Rep.">
        <title>Metabolic traits of an uncultured archaeal lineage -MSBL1- from brine pools of the Red Sea.</title>
        <authorList>
            <person name="Mwirichia R."/>
            <person name="Alam I."/>
            <person name="Rashid M."/>
            <person name="Vinu M."/>
            <person name="Ba-Alawi W."/>
            <person name="Anthony Kamau A."/>
            <person name="Kamanda Ngugi D."/>
            <person name="Goker M."/>
            <person name="Klenk H.P."/>
            <person name="Bajic V."/>
            <person name="Stingl U."/>
        </authorList>
    </citation>
    <scope>NUCLEOTIDE SEQUENCE [LARGE SCALE GENOMIC DNA]</scope>
    <source>
        <strain evidence="1">SCGC-AAA259E17</strain>
    </source>
</reference>